<dbReference type="InterPro" id="IPR005180">
    <property type="entry name" value="DUF302"/>
</dbReference>
<comment type="caution">
    <text evidence="2">The sequence shown here is derived from an EMBL/GenBank/DDBJ whole genome shotgun (WGS) entry which is preliminary data.</text>
</comment>
<name>A0A4R7D6N1_9FLAO</name>
<feature type="domain" description="DUF302" evidence="1">
    <location>
        <begin position="48"/>
        <end position="111"/>
    </location>
</feature>
<dbReference type="Gene3D" id="3.30.310.70">
    <property type="entry name" value="TT1751-like domain"/>
    <property type="match status" value="1"/>
</dbReference>
<gene>
    <name evidence="2" type="ORF">DFQ03_1311</name>
</gene>
<dbReference type="PIRSF" id="PIRSF021774">
    <property type="entry name" value="UCP021774"/>
    <property type="match status" value="1"/>
</dbReference>
<keyword evidence="3" id="KW-1185">Reference proteome</keyword>
<dbReference type="PANTHER" id="PTHR38342:SF1">
    <property type="entry name" value="SLR5037 PROTEIN"/>
    <property type="match status" value="1"/>
</dbReference>
<accession>A0A4R7D6N1</accession>
<dbReference type="CDD" id="cd14797">
    <property type="entry name" value="DUF302"/>
    <property type="match status" value="1"/>
</dbReference>
<dbReference type="InterPro" id="IPR035923">
    <property type="entry name" value="TT1751-like_sf"/>
</dbReference>
<dbReference type="InterPro" id="IPR016796">
    <property type="entry name" value="UCP021774"/>
</dbReference>
<dbReference type="PANTHER" id="PTHR38342">
    <property type="entry name" value="SLR5037 PROTEIN"/>
    <property type="match status" value="1"/>
</dbReference>
<dbReference type="SUPFAM" id="SSF103247">
    <property type="entry name" value="TT1751-like"/>
    <property type="match status" value="1"/>
</dbReference>
<proteinExistence type="predicted"/>
<evidence type="ECO:0000313" key="2">
    <source>
        <dbReference type="EMBL" id="TDS16823.1"/>
    </source>
</evidence>
<sequence>MLKATKPLKHHIMDYYFLTKLKNSTFANAVLLTKEALQKEGFGVLTEIDMKATLKNKLDVDFHNYKILGACNPSLAYEALKAEDKIGTMLPCNVILQEKEQNTIEIAAVDPAASMKAVNNESLIKIAETVRKKLRTVIENISV</sequence>
<reference evidence="2 3" key="1">
    <citation type="submission" date="2019-03" db="EMBL/GenBank/DDBJ databases">
        <title>Genomic Encyclopedia of Type Strains, Phase III (KMG-III): the genomes of soil and plant-associated and newly described type strains.</title>
        <authorList>
            <person name="Whitman W."/>
        </authorList>
    </citation>
    <scope>NUCLEOTIDE SEQUENCE [LARGE SCALE GENOMIC DNA]</scope>
    <source>
        <strain evidence="2 3">CECT 8455</strain>
    </source>
</reference>
<dbReference type="EMBL" id="SNZW01000013">
    <property type="protein sequence ID" value="TDS16823.1"/>
    <property type="molecule type" value="Genomic_DNA"/>
</dbReference>
<organism evidence="2 3">
    <name type="scientific">Maribacter caenipelagi</name>
    <dbReference type="NCBI Taxonomy" id="1447781"/>
    <lineage>
        <taxon>Bacteria</taxon>
        <taxon>Pseudomonadati</taxon>
        <taxon>Bacteroidota</taxon>
        <taxon>Flavobacteriia</taxon>
        <taxon>Flavobacteriales</taxon>
        <taxon>Flavobacteriaceae</taxon>
        <taxon>Maribacter</taxon>
    </lineage>
</organism>
<evidence type="ECO:0000259" key="1">
    <source>
        <dbReference type="Pfam" id="PF03625"/>
    </source>
</evidence>
<dbReference type="AlphaFoldDB" id="A0A4R7D6N1"/>
<protein>
    <submittedName>
        <fullName evidence="2">Uncharacterized protein (DUF302 family)</fullName>
    </submittedName>
</protein>
<dbReference type="Proteomes" id="UP000295274">
    <property type="component" value="Unassembled WGS sequence"/>
</dbReference>
<dbReference type="Pfam" id="PF03625">
    <property type="entry name" value="DUF302"/>
    <property type="match status" value="1"/>
</dbReference>
<evidence type="ECO:0000313" key="3">
    <source>
        <dbReference type="Proteomes" id="UP000295274"/>
    </source>
</evidence>